<gene>
    <name evidence="1" type="ORF">BRAPAZ1V2_A05P22120.2</name>
</gene>
<dbReference type="AlphaFoldDB" id="A0A8D9DHC8"/>
<organism evidence="1 2">
    <name type="scientific">Brassica campestris</name>
    <name type="common">Field mustard</name>
    <dbReference type="NCBI Taxonomy" id="3711"/>
    <lineage>
        <taxon>Eukaryota</taxon>
        <taxon>Viridiplantae</taxon>
        <taxon>Streptophyta</taxon>
        <taxon>Embryophyta</taxon>
        <taxon>Tracheophyta</taxon>
        <taxon>Spermatophyta</taxon>
        <taxon>Magnoliopsida</taxon>
        <taxon>eudicotyledons</taxon>
        <taxon>Gunneridae</taxon>
        <taxon>Pentapetalae</taxon>
        <taxon>rosids</taxon>
        <taxon>malvids</taxon>
        <taxon>Brassicales</taxon>
        <taxon>Brassicaceae</taxon>
        <taxon>Brassiceae</taxon>
        <taxon>Brassica</taxon>
    </lineage>
</organism>
<sequence>NTYIYFKIFILTINFRFFGLPIRVQLITLRIQIFFVPPYKTCSGIFTFRVG</sequence>
<name>A0A8D9DHC8_BRACM</name>
<dbReference type="Proteomes" id="UP000694005">
    <property type="component" value="Chromosome A05"/>
</dbReference>
<proteinExistence type="predicted"/>
<dbReference type="EMBL" id="LS974621">
    <property type="protein sequence ID" value="CAG7875691.1"/>
    <property type="molecule type" value="Genomic_DNA"/>
</dbReference>
<feature type="non-terminal residue" evidence="1">
    <location>
        <position position="1"/>
    </location>
</feature>
<accession>A0A8D9DHC8</accession>
<reference evidence="1 2" key="1">
    <citation type="submission" date="2021-07" db="EMBL/GenBank/DDBJ databases">
        <authorList>
            <consortium name="Genoscope - CEA"/>
            <person name="William W."/>
        </authorList>
    </citation>
    <scope>NUCLEOTIDE SEQUENCE [LARGE SCALE GENOMIC DNA]</scope>
</reference>
<evidence type="ECO:0000313" key="1">
    <source>
        <dbReference type="EMBL" id="CAG7875691.1"/>
    </source>
</evidence>
<evidence type="ECO:0000313" key="2">
    <source>
        <dbReference type="Proteomes" id="UP000694005"/>
    </source>
</evidence>
<dbReference type="Gramene" id="A05p22120.2_BraZ1">
    <property type="protein sequence ID" value="A05p22120.2_BraZ1.CDS.1"/>
    <property type="gene ID" value="A05g22120.2_BraZ1"/>
</dbReference>
<protein>
    <submittedName>
        <fullName evidence="1">Uncharacterized protein</fullName>
    </submittedName>
</protein>